<sequence>SVTDTATKSVSLDIRTPPQTAHSVPLPLDALQWEDTVHYRGAASVCLDSLERTAQRTAVSSSAQHSQMTQSPLPVNPHSQCTS</sequence>
<dbReference type="EMBL" id="CASHTH010001732">
    <property type="protein sequence ID" value="CAI8019191.1"/>
    <property type="molecule type" value="Genomic_DNA"/>
</dbReference>
<dbReference type="AlphaFoldDB" id="A0AA35RZN6"/>
<proteinExistence type="predicted"/>
<dbReference type="Proteomes" id="UP001174909">
    <property type="component" value="Unassembled WGS sequence"/>
</dbReference>
<feature type="non-terminal residue" evidence="2">
    <location>
        <position position="1"/>
    </location>
</feature>
<feature type="non-terminal residue" evidence="2">
    <location>
        <position position="83"/>
    </location>
</feature>
<keyword evidence="3" id="KW-1185">Reference proteome</keyword>
<evidence type="ECO:0000313" key="3">
    <source>
        <dbReference type="Proteomes" id="UP001174909"/>
    </source>
</evidence>
<feature type="region of interest" description="Disordered" evidence="1">
    <location>
        <begin position="57"/>
        <end position="83"/>
    </location>
</feature>
<feature type="compositionally biased region" description="Polar residues" evidence="1">
    <location>
        <begin position="1"/>
        <end position="10"/>
    </location>
</feature>
<reference evidence="2" key="1">
    <citation type="submission" date="2023-03" db="EMBL/GenBank/DDBJ databases">
        <authorList>
            <person name="Steffen K."/>
            <person name="Cardenas P."/>
        </authorList>
    </citation>
    <scope>NUCLEOTIDE SEQUENCE</scope>
</reference>
<gene>
    <name evidence="2" type="ORF">GBAR_LOCUS11549</name>
</gene>
<evidence type="ECO:0000313" key="2">
    <source>
        <dbReference type="EMBL" id="CAI8019191.1"/>
    </source>
</evidence>
<evidence type="ECO:0000256" key="1">
    <source>
        <dbReference type="SAM" id="MobiDB-lite"/>
    </source>
</evidence>
<name>A0AA35RZN6_GEOBA</name>
<protein>
    <submittedName>
        <fullName evidence="2">Uncharacterized protein</fullName>
    </submittedName>
</protein>
<organism evidence="2 3">
    <name type="scientific">Geodia barretti</name>
    <name type="common">Barrett's horny sponge</name>
    <dbReference type="NCBI Taxonomy" id="519541"/>
    <lineage>
        <taxon>Eukaryota</taxon>
        <taxon>Metazoa</taxon>
        <taxon>Porifera</taxon>
        <taxon>Demospongiae</taxon>
        <taxon>Heteroscleromorpha</taxon>
        <taxon>Tetractinellida</taxon>
        <taxon>Astrophorina</taxon>
        <taxon>Geodiidae</taxon>
        <taxon>Geodia</taxon>
    </lineage>
</organism>
<accession>A0AA35RZN6</accession>
<comment type="caution">
    <text evidence="2">The sequence shown here is derived from an EMBL/GenBank/DDBJ whole genome shotgun (WGS) entry which is preliminary data.</text>
</comment>
<feature type="region of interest" description="Disordered" evidence="1">
    <location>
        <begin position="1"/>
        <end position="22"/>
    </location>
</feature>